<reference evidence="2 3" key="1">
    <citation type="submission" date="2017-05" db="EMBL/GenBank/DDBJ databases">
        <title>Vagococcus spp. assemblies.</title>
        <authorList>
            <person name="Gulvik C.A."/>
        </authorList>
    </citation>
    <scope>NUCLEOTIDE SEQUENCE [LARGE SCALE GENOMIC DNA]</scope>
    <source>
        <strain evidence="2 3">LMG 24798</strain>
    </source>
</reference>
<evidence type="ECO:0000256" key="1">
    <source>
        <dbReference type="SAM" id="Phobius"/>
    </source>
</evidence>
<evidence type="ECO:0008006" key="4">
    <source>
        <dbReference type="Google" id="ProtNLM"/>
    </source>
</evidence>
<dbReference type="RefSeq" id="WP_126813519.1">
    <property type="nucleotide sequence ID" value="NZ_NGKC01000006.1"/>
</dbReference>
<comment type="caution">
    <text evidence="2">The sequence shown here is derived from an EMBL/GenBank/DDBJ whole genome shotgun (WGS) entry which is preliminary data.</text>
</comment>
<dbReference type="Proteomes" id="UP000286773">
    <property type="component" value="Unassembled WGS sequence"/>
</dbReference>
<protein>
    <recommendedName>
        <fullName evidence="4">DUF2812 domain-containing protein</fullName>
    </recommendedName>
</protein>
<feature type="transmembrane region" description="Helical" evidence="1">
    <location>
        <begin position="124"/>
        <end position="146"/>
    </location>
</feature>
<keyword evidence="1" id="KW-1133">Transmembrane helix</keyword>
<gene>
    <name evidence="2" type="ORF">CBF27_06515</name>
</gene>
<evidence type="ECO:0000313" key="3">
    <source>
        <dbReference type="Proteomes" id="UP000286773"/>
    </source>
</evidence>
<keyword evidence="1" id="KW-0472">Membrane</keyword>
<dbReference type="EMBL" id="NGKC01000006">
    <property type="protein sequence ID" value="RSU12073.1"/>
    <property type="molecule type" value="Genomic_DNA"/>
</dbReference>
<name>A0A430AVJ5_9ENTE</name>
<organism evidence="2 3">
    <name type="scientific">Vagococcus acidifermentans</name>
    <dbReference type="NCBI Taxonomy" id="564710"/>
    <lineage>
        <taxon>Bacteria</taxon>
        <taxon>Bacillati</taxon>
        <taxon>Bacillota</taxon>
        <taxon>Bacilli</taxon>
        <taxon>Lactobacillales</taxon>
        <taxon>Enterococcaceae</taxon>
        <taxon>Vagococcus</taxon>
    </lineage>
</organism>
<dbReference type="OrthoDB" id="8757095at2"/>
<keyword evidence="1" id="KW-0812">Transmembrane</keyword>
<proteinExistence type="predicted"/>
<dbReference type="AlphaFoldDB" id="A0A430AVJ5"/>
<evidence type="ECO:0000313" key="2">
    <source>
        <dbReference type="EMBL" id="RSU12073.1"/>
    </source>
</evidence>
<accession>A0A430AVJ5</accession>
<feature type="transmembrane region" description="Helical" evidence="1">
    <location>
        <begin position="71"/>
        <end position="90"/>
    </location>
</feature>
<sequence>MIRLDYRVFDTGVAFEDYLLFMQDAGWTHIWGSRQSGMQYFLGDANITNELFSDIQSQVDRLKRIKSQMKISFITLLPIYVVFFQTIQNYRVVYHLDSLFLTPGLWEKQGSSFWFRFLFDLPFAAGRLISTFIFPIYLIIYGIVFFKPFQETKQISGNPFNRTSR</sequence>
<dbReference type="InterPro" id="IPR021359">
    <property type="entry name" value="DUF2812"/>
</dbReference>
<keyword evidence="3" id="KW-1185">Reference proteome</keyword>
<dbReference type="Pfam" id="PF11193">
    <property type="entry name" value="DUF2812"/>
    <property type="match status" value="1"/>
</dbReference>